<proteinExistence type="predicted"/>
<feature type="domain" description="RelA/SpoT" evidence="1">
    <location>
        <begin position="45"/>
        <end position="172"/>
    </location>
</feature>
<evidence type="ECO:0000313" key="3">
    <source>
        <dbReference type="Proteomes" id="UP000219271"/>
    </source>
</evidence>
<sequence>MLVKSSGFWGDKMNNFSFSDTLRIDIEELISSKLNNLGIMFRLFARNKDTLSLNKKLENPKYGITHKIQDALGVRIALYFNDDIELVHSILNEIFIEREKDHSIDIMKAAEFSAVRYNIIYELPDVLLNRERNFSSASNLIDSTFELQIRSILSEGWHEVEHDLRYKAKLDWVGNDVESRKLNGIYATLETSEWTMIKIFDELAYKHYKNHNWNSMLRQKFRLRLTAQELHSDIINYFDANINIAKEIYRIPRKTLINKMSEKGYTLPLNVNNLVYFSNLFFIKNEGLNGLTPGVFSEEFMLD</sequence>
<gene>
    <name evidence="2" type="ORF">SAMN06273570_5085</name>
</gene>
<keyword evidence="3" id="KW-1185">Reference proteome</keyword>
<dbReference type="Proteomes" id="UP000219271">
    <property type="component" value="Unassembled WGS sequence"/>
</dbReference>
<dbReference type="AlphaFoldDB" id="A0A286DRM5"/>
<organism evidence="2 3">
    <name type="scientific">Candidatus Pantoea floridensis</name>
    <dbReference type="NCBI Taxonomy" id="1938870"/>
    <lineage>
        <taxon>Bacteria</taxon>
        <taxon>Pseudomonadati</taxon>
        <taxon>Pseudomonadota</taxon>
        <taxon>Gammaproteobacteria</taxon>
        <taxon>Enterobacterales</taxon>
        <taxon>Erwiniaceae</taxon>
        <taxon>Pantoea</taxon>
    </lineage>
</organism>
<dbReference type="InterPro" id="IPR007685">
    <property type="entry name" value="RelA_SpoT"/>
</dbReference>
<evidence type="ECO:0000313" key="2">
    <source>
        <dbReference type="EMBL" id="SOD61316.1"/>
    </source>
</evidence>
<accession>A0A286DRM5</accession>
<dbReference type="GO" id="GO:0015969">
    <property type="term" value="P:guanosine tetraphosphate metabolic process"/>
    <property type="evidence" value="ECO:0007669"/>
    <property type="project" value="InterPro"/>
</dbReference>
<reference evidence="3" key="1">
    <citation type="submission" date="2017-09" db="EMBL/GenBank/DDBJ databases">
        <authorList>
            <person name="Varghese N."/>
            <person name="Submissions S."/>
        </authorList>
    </citation>
    <scope>NUCLEOTIDE SEQUENCE [LARGE SCALE GENOMIC DNA]</scope>
    <source>
        <strain evidence="3">JKS000234</strain>
    </source>
</reference>
<evidence type="ECO:0000259" key="1">
    <source>
        <dbReference type="SMART" id="SM00954"/>
    </source>
</evidence>
<dbReference type="PANTHER" id="PTHR41773">
    <property type="entry name" value="GTP PYROPHOSPHATASE-RELATED"/>
    <property type="match status" value="1"/>
</dbReference>
<protein>
    <recommendedName>
        <fullName evidence="1">RelA/SpoT domain-containing protein</fullName>
    </recommendedName>
</protein>
<dbReference type="PANTHER" id="PTHR41773:SF1">
    <property type="entry name" value="RELA_SPOT DOMAIN-CONTAINING PROTEIN"/>
    <property type="match status" value="1"/>
</dbReference>
<dbReference type="Gene3D" id="3.30.460.10">
    <property type="entry name" value="Beta Polymerase, domain 2"/>
    <property type="match status" value="1"/>
</dbReference>
<dbReference type="CDD" id="cd05399">
    <property type="entry name" value="NT_Rel-Spo_like"/>
    <property type="match status" value="1"/>
</dbReference>
<dbReference type="EMBL" id="OCMY01000003">
    <property type="protein sequence ID" value="SOD61316.1"/>
    <property type="molecule type" value="Genomic_DNA"/>
</dbReference>
<dbReference type="SMART" id="SM00954">
    <property type="entry name" value="RelA_SpoT"/>
    <property type="match status" value="1"/>
</dbReference>
<name>A0A286DRM5_9GAMM</name>
<dbReference type="InterPro" id="IPR043519">
    <property type="entry name" value="NT_sf"/>
</dbReference>
<dbReference type="Pfam" id="PF04607">
    <property type="entry name" value="RelA_SpoT"/>
    <property type="match status" value="1"/>
</dbReference>
<dbReference type="SUPFAM" id="SSF81301">
    <property type="entry name" value="Nucleotidyltransferase"/>
    <property type="match status" value="1"/>
</dbReference>